<evidence type="ECO:0000313" key="2">
    <source>
        <dbReference type="Proteomes" id="UP000254634"/>
    </source>
</evidence>
<protein>
    <submittedName>
        <fullName evidence="1">Uncharacterized protein</fullName>
    </submittedName>
</protein>
<accession>A0A380KYI4</accession>
<reference evidence="1" key="1">
    <citation type="submission" date="2018-06" db="EMBL/GenBank/DDBJ databases">
        <authorList>
            <consortium name="Pathogen Informatics"/>
            <person name="Doyle S."/>
        </authorList>
    </citation>
    <scope>NUCLEOTIDE SEQUENCE [LARGE SCALE GENOMIC DNA]</scope>
    <source>
        <strain evidence="1">NCTC13765</strain>
    </source>
</reference>
<dbReference type="EMBL" id="UHFR01000005">
    <property type="protein sequence ID" value="SUN76339.1"/>
    <property type="molecule type" value="Genomic_DNA"/>
</dbReference>
<evidence type="ECO:0000313" key="1">
    <source>
        <dbReference type="EMBL" id="SUN76339.1"/>
    </source>
</evidence>
<dbReference type="Proteomes" id="UP000254634">
    <property type="component" value="Unassembled WGS sequence"/>
</dbReference>
<organism evidence="1 2">
    <name type="scientific">Streptococcus massiliensis</name>
    <dbReference type="NCBI Taxonomy" id="313439"/>
    <lineage>
        <taxon>Bacteria</taxon>
        <taxon>Bacillati</taxon>
        <taxon>Bacillota</taxon>
        <taxon>Bacilli</taxon>
        <taxon>Lactobacillales</taxon>
        <taxon>Streptococcaceae</taxon>
        <taxon>Streptococcus</taxon>
    </lineage>
</organism>
<gene>
    <name evidence="1" type="ORF">NCTC13765_00828</name>
</gene>
<proteinExistence type="predicted"/>
<name>A0A380KYI4_9STRE</name>
<dbReference type="AlphaFoldDB" id="A0A380KYI4"/>
<keyword evidence="2" id="KW-1185">Reference proteome</keyword>
<sequence length="47" mass="5556">MRQFKISNHKIVEVSPQADLTIKNFRFKKKSRLLEKISQLLLTGRIT</sequence>